<organism evidence="1 2">
    <name type="scientific">Botrimarina colliarenosi</name>
    <dbReference type="NCBI Taxonomy" id="2528001"/>
    <lineage>
        <taxon>Bacteria</taxon>
        <taxon>Pseudomonadati</taxon>
        <taxon>Planctomycetota</taxon>
        <taxon>Planctomycetia</taxon>
        <taxon>Pirellulales</taxon>
        <taxon>Lacipirellulaceae</taxon>
        <taxon>Botrimarina</taxon>
    </lineage>
</organism>
<dbReference type="Proteomes" id="UP000317421">
    <property type="component" value="Unassembled WGS sequence"/>
</dbReference>
<protein>
    <submittedName>
        <fullName evidence="1">Uncharacterized protein</fullName>
    </submittedName>
</protein>
<reference evidence="1 2" key="1">
    <citation type="submission" date="2019-02" db="EMBL/GenBank/DDBJ databases">
        <title>Deep-cultivation of Planctomycetes and their phenomic and genomic characterization uncovers novel biology.</title>
        <authorList>
            <person name="Wiegand S."/>
            <person name="Jogler M."/>
            <person name="Boedeker C."/>
            <person name="Pinto D."/>
            <person name="Vollmers J."/>
            <person name="Rivas-Marin E."/>
            <person name="Kohn T."/>
            <person name="Peeters S.H."/>
            <person name="Heuer A."/>
            <person name="Rast P."/>
            <person name="Oberbeckmann S."/>
            <person name="Bunk B."/>
            <person name="Jeske O."/>
            <person name="Meyerdierks A."/>
            <person name="Storesund J.E."/>
            <person name="Kallscheuer N."/>
            <person name="Luecker S."/>
            <person name="Lage O.M."/>
            <person name="Pohl T."/>
            <person name="Merkel B.J."/>
            <person name="Hornburger P."/>
            <person name="Mueller R.-W."/>
            <person name="Bruemmer F."/>
            <person name="Labrenz M."/>
            <person name="Spormann A.M."/>
            <person name="Op Den Camp H."/>
            <person name="Overmann J."/>
            <person name="Amann R."/>
            <person name="Jetten M.S.M."/>
            <person name="Mascher T."/>
            <person name="Medema M.H."/>
            <person name="Devos D.P."/>
            <person name="Kaster A.-K."/>
            <person name="Ovreas L."/>
            <person name="Rohde M."/>
            <person name="Galperin M.Y."/>
            <person name="Jogler C."/>
        </authorList>
    </citation>
    <scope>NUCLEOTIDE SEQUENCE [LARGE SCALE GENOMIC DNA]</scope>
    <source>
        <strain evidence="1 2">Pla108</strain>
    </source>
</reference>
<sequence>MNGPPGTSVEKTPPWISPELVQETLDVWRPYYGFSLTERDAIEILLAVR</sequence>
<name>A0A5C6AE28_9BACT</name>
<dbReference type="EMBL" id="SJPR01000002">
    <property type="protein sequence ID" value="TWT97568.1"/>
    <property type="molecule type" value="Genomic_DNA"/>
</dbReference>
<proteinExistence type="predicted"/>
<evidence type="ECO:0000313" key="2">
    <source>
        <dbReference type="Proteomes" id="UP000317421"/>
    </source>
</evidence>
<accession>A0A5C6AE28</accession>
<comment type="caution">
    <text evidence="1">The sequence shown here is derived from an EMBL/GenBank/DDBJ whole genome shotgun (WGS) entry which is preliminary data.</text>
</comment>
<evidence type="ECO:0000313" key="1">
    <source>
        <dbReference type="EMBL" id="TWT97568.1"/>
    </source>
</evidence>
<keyword evidence="2" id="KW-1185">Reference proteome</keyword>
<dbReference type="AlphaFoldDB" id="A0A5C6AE28"/>
<gene>
    <name evidence="1" type="ORF">Pla108_17200</name>
</gene>